<comment type="caution">
    <text evidence="4">The sequence shown here is derived from an EMBL/GenBank/DDBJ whole genome shotgun (WGS) entry which is preliminary data.</text>
</comment>
<evidence type="ECO:0008006" key="6">
    <source>
        <dbReference type="Google" id="ProtNLM"/>
    </source>
</evidence>
<keyword evidence="2" id="KW-0539">Nucleus</keyword>
<sequence>MASKKAEISSQCSEVSDPLVSSDPKHEADTVKAADATKTSKQPSEVLSEKSSTSRSRSSLPPAEKLARLQDQKARLARKLIKWEKTFRDTHKRDRTMDDLKKFPEIEQLYKDYKGLKAYLERKTGRQSSTSLKQASSQAEPEPTRIHASEPVSSSQPIMHSSDDFSNTNTDAVSNTATDLIHTPSPTSALPEDNATDLKKLIEPTKSEKKASVTQPKPSLITKSLSYHAGVTEQDAFWNDVPKEEKVTSSQPITMSEEEAFWLEPRKTSRKKTPLWPISNPFSRTAKRRNSETDVDHDIPSRLLKSRKNRIEKQEPAEEKIEVSKTDFSLSDDKENIDPNTKQSSSPKSFEDPFADFPLGKDIVVLPHYRAPVRSPIGNQPSSDEHSPRLSYHFLRATVVRPYFVNPKVLAQAKKELEAGTYGQIRKPEIQDALVDDDIKQFRKDNYVSDDLIWEL</sequence>
<feature type="region of interest" description="Disordered" evidence="3">
    <location>
        <begin position="258"/>
        <end position="352"/>
    </location>
</feature>
<protein>
    <recommendedName>
        <fullName evidence="6">DNA replication regulator SLD2</fullName>
    </recommendedName>
</protein>
<feature type="region of interest" description="Disordered" evidence="3">
    <location>
        <begin position="1"/>
        <end position="71"/>
    </location>
</feature>
<dbReference type="Pfam" id="PF11719">
    <property type="entry name" value="Drc1-Sld2"/>
    <property type="match status" value="1"/>
</dbReference>
<dbReference type="InterPro" id="IPR021110">
    <property type="entry name" value="DNA_rep_checkpnt_protein"/>
</dbReference>
<dbReference type="GO" id="GO:0005634">
    <property type="term" value="C:nucleus"/>
    <property type="evidence" value="ECO:0007669"/>
    <property type="project" value="UniProtKB-SubCell"/>
</dbReference>
<evidence type="ECO:0000313" key="4">
    <source>
        <dbReference type="EMBL" id="KAF7723034.1"/>
    </source>
</evidence>
<dbReference type="GO" id="GO:0006260">
    <property type="term" value="P:DNA replication"/>
    <property type="evidence" value="ECO:0007669"/>
    <property type="project" value="InterPro"/>
</dbReference>
<keyword evidence="5" id="KW-1185">Reference proteome</keyword>
<feature type="compositionally biased region" description="Polar residues" evidence="3">
    <location>
        <begin position="126"/>
        <end position="139"/>
    </location>
</feature>
<feature type="compositionally biased region" description="Polar residues" evidence="3">
    <location>
        <begin position="151"/>
        <end position="188"/>
    </location>
</feature>
<feature type="compositionally biased region" description="Basic and acidic residues" evidence="3">
    <location>
        <begin position="309"/>
        <end position="337"/>
    </location>
</feature>
<dbReference type="Gene3D" id="1.10.10.1460">
    <property type="match status" value="1"/>
</dbReference>
<organism evidence="4 5">
    <name type="scientific">Apophysomyces ossiformis</name>
    <dbReference type="NCBI Taxonomy" id="679940"/>
    <lineage>
        <taxon>Eukaryota</taxon>
        <taxon>Fungi</taxon>
        <taxon>Fungi incertae sedis</taxon>
        <taxon>Mucoromycota</taxon>
        <taxon>Mucoromycotina</taxon>
        <taxon>Mucoromycetes</taxon>
        <taxon>Mucorales</taxon>
        <taxon>Mucorineae</taxon>
        <taxon>Mucoraceae</taxon>
        <taxon>Apophysomyces</taxon>
    </lineage>
</organism>
<evidence type="ECO:0000313" key="5">
    <source>
        <dbReference type="Proteomes" id="UP000605846"/>
    </source>
</evidence>
<evidence type="ECO:0000256" key="3">
    <source>
        <dbReference type="SAM" id="MobiDB-lite"/>
    </source>
</evidence>
<feature type="compositionally biased region" description="Basic and acidic residues" evidence="3">
    <location>
        <begin position="289"/>
        <end position="300"/>
    </location>
</feature>
<feature type="region of interest" description="Disordered" evidence="3">
    <location>
        <begin position="123"/>
        <end position="194"/>
    </location>
</feature>
<name>A0A8H7EMX2_9FUNG</name>
<feature type="compositionally biased region" description="Low complexity" evidence="3">
    <location>
        <begin position="33"/>
        <end position="60"/>
    </location>
</feature>
<dbReference type="AlphaFoldDB" id="A0A8H7EMX2"/>
<evidence type="ECO:0000256" key="1">
    <source>
        <dbReference type="ARBA" id="ARBA00004123"/>
    </source>
</evidence>
<evidence type="ECO:0000256" key="2">
    <source>
        <dbReference type="ARBA" id="ARBA00023242"/>
    </source>
</evidence>
<dbReference type="EMBL" id="JABAYA010000166">
    <property type="protein sequence ID" value="KAF7723034.1"/>
    <property type="molecule type" value="Genomic_DNA"/>
</dbReference>
<feature type="compositionally biased region" description="Basic and acidic residues" evidence="3">
    <location>
        <begin position="23"/>
        <end position="32"/>
    </location>
</feature>
<feature type="compositionally biased region" description="Polar residues" evidence="3">
    <location>
        <begin position="338"/>
        <end position="348"/>
    </location>
</feature>
<comment type="subcellular location">
    <subcellularLocation>
        <location evidence="1">Nucleus</location>
    </subcellularLocation>
</comment>
<proteinExistence type="predicted"/>
<dbReference type="OrthoDB" id="8775810at2759"/>
<accession>A0A8H7EMX2</accession>
<reference evidence="4" key="1">
    <citation type="submission" date="2020-01" db="EMBL/GenBank/DDBJ databases">
        <title>Genome Sequencing of Three Apophysomyces-Like Fungal Strains Confirms a Novel Fungal Genus in the Mucoromycota with divergent Burkholderia-like Endosymbiotic Bacteria.</title>
        <authorList>
            <person name="Stajich J.E."/>
            <person name="Macias A.M."/>
            <person name="Carter-House D."/>
            <person name="Lovett B."/>
            <person name="Kasson L.R."/>
            <person name="Berry K."/>
            <person name="Grigoriev I."/>
            <person name="Chang Y."/>
            <person name="Spatafora J."/>
            <person name="Kasson M.T."/>
        </authorList>
    </citation>
    <scope>NUCLEOTIDE SEQUENCE</scope>
    <source>
        <strain evidence="4">NRRL A-21654</strain>
    </source>
</reference>
<gene>
    <name evidence="4" type="ORF">EC973_002410</name>
</gene>
<dbReference type="Proteomes" id="UP000605846">
    <property type="component" value="Unassembled WGS sequence"/>
</dbReference>